<evidence type="ECO:0008006" key="8">
    <source>
        <dbReference type="Google" id="ProtNLM"/>
    </source>
</evidence>
<protein>
    <recommendedName>
        <fullName evidence="8">Zn(2)-C6 fungal-type domain-containing protein</fullName>
    </recommendedName>
</protein>
<dbReference type="GO" id="GO:0003677">
    <property type="term" value="F:DNA binding"/>
    <property type="evidence" value="ECO:0007669"/>
    <property type="project" value="UniProtKB-KW"/>
</dbReference>
<sequence>MPMPVQTSPYNPHRYHSFQPHCPNVQITPDRYVTSTFQGYQPHGYSPQMHIETHNTPVYYVPRPNEAQTPSNSGHVISLDTGDHAPVSSFRVNYPPHTHSSTLNVPSPGHLAVSQCSPHVVSSPSSPTTLSPWPTPGWSPQYQYVGPVPARGTGPDSYPIRQNDQYPPGLRHEPSNESSPRHLTVNHEAPRCSPGPRFSIVIEDPKSPHVHREKRVRTKEDTERQREDIRRLKERGGACVWCYLNKKKCDIKNPCSPCSVNKRACFRDATQLWLYVPLLDPSTRKSSEIIKEETFKSANEAFLRLLDMSLPQPGATQAVVKIRWHDPNPVDLLIADISQLSLADTEVSDGLKENLIQKSLANIQSPTLQNLDSDAVNAPLIQSGIKMLGLLAALVTLSRSRVYVRPADLGPARMTMFFILATHAKALCETSERFCTELCETMRRKSSHENATARLQERDGQRLHNPVWVAAAIYHRVITGILEFGPNPLISEIFVGMKSRLRELRSKVNHIQDSVPQYQDHDKLSSKPTSIEPSACVPDVPVLDYFEITFWLESEGKLPVPTALDRQNEPYSVLSDYWVNSLLDENFDLDPFHQSVSGEVPGPRAVHFRPTLEATNLMLPKQETMSSDLTSLYEQPAKQKPTTGGRTDFSGPSLPSYAGDTVLDSVFSDFTWIEQFCDNNGHIYHHSESAFDPNAFFGNEDSISARREGIFPELPSESPPAGAASNKVRLSPDMTDPRLNVTFTS</sequence>
<gene>
    <name evidence="6" type="ORF">C8Q69DRAFT_476070</name>
</gene>
<dbReference type="GO" id="GO:0000981">
    <property type="term" value="F:DNA-binding transcription factor activity, RNA polymerase II-specific"/>
    <property type="evidence" value="ECO:0007669"/>
    <property type="project" value="InterPro"/>
</dbReference>
<name>A0A443HNK6_BYSSP</name>
<dbReference type="VEuPathDB" id="FungiDB:C8Q69DRAFT_476070"/>
<keyword evidence="4" id="KW-0539">Nucleus</keyword>
<dbReference type="InterPro" id="IPR036864">
    <property type="entry name" value="Zn2-C6_fun-type_DNA-bd_sf"/>
</dbReference>
<organism evidence="6 7">
    <name type="scientific">Byssochlamys spectabilis</name>
    <name type="common">Paecilomyces variotii</name>
    <dbReference type="NCBI Taxonomy" id="264951"/>
    <lineage>
        <taxon>Eukaryota</taxon>
        <taxon>Fungi</taxon>
        <taxon>Dikarya</taxon>
        <taxon>Ascomycota</taxon>
        <taxon>Pezizomycotina</taxon>
        <taxon>Eurotiomycetes</taxon>
        <taxon>Eurotiomycetidae</taxon>
        <taxon>Eurotiales</taxon>
        <taxon>Thermoascaceae</taxon>
        <taxon>Paecilomyces</taxon>
    </lineage>
</organism>
<evidence type="ECO:0000256" key="1">
    <source>
        <dbReference type="ARBA" id="ARBA00023015"/>
    </source>
</evidence>
<keyword evidence="7" id="KW-1185">Reference proteome</keyword>
<dbReference type="InterPro" id="IPR001138">
    <property type="entry name" value="Zn2Cys6_DnaBD"/>
</dbReference>
<accession>A0A443HNK6</accession>
<dbReference type="AlphaFoldDB" id="A0A443HNK6"/>
<proteinExistence type="predicted"/>
<evidence type="ECO:0000256" key="2">
    <source>
        <dbReference type="ARBA" id="ARBA00023125"/>
    </source>
</evidence>
<dbReference type="GeneID" id="39600517"/>
<keyword evidence="1" id="KW-0805">Transcription regulation</keyword>
<evidence type="ECO:0000256" key="5">
    <source>
        <dbReference type="SAM" id="MobiDB-lite"/>
    </source>
</evidence>
<comment type="caution">
    <text evidence="6">The sequence shown here is derived from an EMBL/GenBank/DDBJ whole genome shotgun (WGS) entry which is preliminary data.</text>
</comment>
<keyword evidence="2" id="KW-0238">DNA-binding</keyword>
<dbReference type="CDD" id="cd00067">
    <property type="entry name" value="GAL4"/>
    <property type="match status" value="1"/>
</dbReference>
<dbReference type="RefSeq" id="XP_028483015.1">
    <property type="nucleotide sequence ID" value="XM_028631240.1"/>
</dbReference>
<keyword evidence="3" id="KW-0804">Transcription</keyword>
<reference evidence="6 7" key="1">
    <citation type="journal article" date="2018" name="Front. Microbiol.">
        <title>Genomic and genetic insights into a cosmopolitan fungus, Paecilomyces variotii (Eurotiales).</title>
        <authorList>
            <person name="Urquhart A.S."/>
            <person name="Mondo S.J."/>
            <person name="Makela M.R."/>
            <person name="Hane J.K."/>
            <person name="Wiebenga A."/>
            <person name="He G."/>
            <person name="Mihaltcheva S."/>
            <person name="Pangilinan J."/>
            <person name="Lipzen A."/>
            <person name="Barry K."/>
            <person name="de Vries R.P."/>
            <person name="Grigoriev I.V."/>
            <person name="Idnurm A."/>
        </authorList>
    </citation>
    <scope>NUCLEOTIDE SEQUENCE [LARGE SCALE GENOMIC DNA]</scope>
    <source>
        <strain evidence="6 7">CBS 101075</strain>
    </source>
</reference>
<evidence type="ECO:0000313" key="7">
    <source>
        <dbReference type="Proteomes" id="UP000283841"/>
    </source>
</evidence>
<dbReference type="Proteomes" id="UP000283841">
    <property type="component" value="Unassembled WGS sequence"/>
</dbReference>
<feature type="region of interest" description="Disordered" evidence="5">
    <location>
        <begin position="713"/>
        <end position="745"/>
    </location>
</feature>
<dbReference type="GO" id="GO:0008270">
    <property type="term" value="F:zinc ion binding"/>
    <property type="evidence" value="ECO:0007669"/>
    <property type="project" value="InterPro"/>
</dbReference>
<dbReference type="EMBL" id="RCNU01000010">
    <property type="protein sequence ID" value="RWQ93370.1"/>
    <property type="molecule type" value="Genomic_DNA"/>
</dbReference>
<feature type="region of interest" description="Disordered" evidence="5">
    <location>
        <begin position="150"/>
        <end position="195"/>
    </location>
</feature>
<dbReference type="SUPFAM" id="SSF57701">
    <property type="entry name" value="Zn2/Cys6 DNA-binding domain"/>
    <property type="match status" value="1"/>
</dbReference>
<evidence type="ECO:0000313" key="6">
    <source>
        <dbReference type="EMBL" id="RWQ93370.1"/>
    </source>
</evidence>
<evidence type="ECO:0000256" key="4">
    <source>
        <dbReference type="ARBA" id="ARBA00023242"/>
    </source>
</evidence>
<evidence type="ECO:0000256" key="3">
    <source>
        <dbReference type="ARBA" id="ARBA00023163"/>
    </source>
</evidence>